<organism evidence="1 2">
    <name type="scientific">Corallococcus carmarthensis</name>
    <dbReference type="NCBI Taxonomy" id="2316728"/>
    <lineage>
        <taxon>Bacteria</taxon>
        <taxon>Pseudomonadati</taxon>
        <taxon>Myxococcota</taxon>
        <taxon>Myxococcia</taxon>
        <taxon>Myxococcales</taxon>
        <taxon>Cystobacterineae</taxon>
        <taxon>Myxococcaceae</taxon>
        <taxon>Corallococcus</taxon>
    </lineage>
</organism>
<comment type="caution">
    <text evidence="1">The sequence shown here is derived from an EMBL/GenBank/DDBJ whole genome shotgun (WGS) entry which is preliminary data.</text>
</comment>
<sequence length="72" mass="8470">MKLLHDETLCAAGLLGEQLPCLTEDFARAAHWFRSNRRGARKVRRRLRELHQARHLREQRSNAPVQVKRGTR</sequence>
<accession>A0A3A8KA93</accession>
<evidence type="ECO:0000313" key="1">
    <source>
        <dbReference type="EMBL" id="RKH05083.1"/>
    </source>
</evidence>
<dbReference type="RefSeq" id="WP_120602137.1">
    <property type="nucleotide sequence ID" value="NZ_RAWE01000022.1"/>
</dbReference>
<protein>
    <submittedName>
        <fullName evidence="1">Uncharacterized protein</fullName>
    </submittedName>
</protein>
<keyword evidence="2" id="KW-1185">Reference proteome</keyword>
<dbReference type="Proteomes" id="UP000268313">
    <property type="component" value="Unassembled WGS sequence"/>
</dbReference>
<evidence type="ECO:0000313" key="2">
    <source>
        <dbReference type="Proteomes" id="UP000268313"/>
    </source>
</evidence>
<name>A0A3A8KA93_9BACT</name>
<dbReference type="EMBL" id="RAWE01000022">
    <property type="protein sequence ID" value="RKH05083.1"/>
    <property type="molecule type" value="Genomic_DNA"/>
</dbReference>
<dbReference type="AlphaFoldDB" id="A0A3A8KA93"/>
<reference evidence="2" key="1">
    <citation type="submission" date="2018-09" db="EMBL/GenBank/DDBJ databases">
        <authorList>
            <person name="Livingstone P.G."/>
            <person name="Whitworth D.E."/>
        </authorList>
    </citation>
    <scope>NUCLEOTIDE SEQUENCE [LARGE SCALE GENOMIC DNA]</scope>
    <source>
        <strain evidence="2">CA043D</strain>
    </source>
</reference>
<gene>
    <name evidence="1" type="ORF">D7X32_09205</name>
</gene>
<proteinExistence type="predicted"/>